<reference evidence="3" key="2">
    <citation type="submission" date="2014-02" db="EMBL/GenBank/DDBJ databases">
        <title>Draft Genome Sequence of extremely halophilic bacteria Halorhodospira halochloris.</title>
        <authorList>
            <person name="Singh K.S."/>
        </authorList>
    </citation>
    <scope>NUCLEOTIDE SEQUENCE [LARGE SCALE GENOMIC DNA]</scope>
    <source>
        <strain evidence="3">A</strain>
    </source>
</reference>
<organism evidence="2 3">
    <name type="scientific">Ectothiorhodospira haloalkaliphila</name>
    <dbReference type="NCBI Taxonomy" id="421628"/>
    <lineage>
        <taxon>Bacteria</taxon>
        <taxon>Pseudomonadati</taxon>
        <taxon>Pseudomonadota</taxon>
        <taxon>Gammaproteobacteria</taxon>
        <taxon>Chromatiales</taxon>
        <taxon>Ectothiorhodospiraceae</taxon>
        <taxon>Ectothiorhodospira</taxon>
    </lineage>
</organism>
<feature type="signal peptide" evidence="1">
    <location>
        <begin position="1"/>
        <end position="25"/>
    </location>
</feature>
<dbReference type="EMBL" id="CP007268">
    <property type="protein sequence ID" value="AHK79980.1"/>
    <property type="molecule type" value="Genomic_DNA"/>
</dbReference>
<dbReference type="AlphaFoldDB" id="W8L812"/>
<dbReference type="KEGG" id="hhc:M911_13390"/>
<dbReference type="Proteomes" id="UP000019442">
    <property type="component" value="Chromosome"/>
</dbReference>
<evidence type="ECO:0000313" key="2">
    <source>
        <dbReference type="EMBL" id="AHK79980.1"/>
    </source>
</evidence>
<gene>
    <name evidence="2" type="ORF">M911_13390</name>
</gene>
<dbReference type="SUPFAM" id="SSF56935">
    <property type="entry name" value="Porins"/>
    <property type="match status" value="1"/>
</dbReference>
<reference evidence="2 3" key="1">
    <citation type="journal article" date="2014" name="J Genomics">
        <title>Draft Genome Sequence of the Extremely Halophilic Phototrophic Purple Sulfur Bacterium Halorhodospira halochloris.</title>
        <authorList>
            <person name="Singh K.S."/>
            <person name="Kirksey J."/>
            <person name="Hoff W.D."/>
            <person name="Deole R."/>
        </authorList>
    </citation>
    <scope>NUCLEOTIDE SEQUENCE [LARGE SCALE GENOMIC DNA]</scope>
    <source>
        <strain evidence="2 3">A</strain>
    </source>
</reference>
<evidence type="ECO:0008006" key="4">
    <source>
        <dbReference type="Google" id="ProtNLM"/>
    </source>
</evidence>
<dbReference type="HOGENOM" id="CLU_031025_4_0_6"/>
<dbReference type="Gene3D" id="2.40.160.10">
    <property type="entry name" value="Porin"/>
    <property type="match status" value="1"/>
</dbReference>
<keyword evidence="3" id="KW-1185">Reference proteome</keyword>
<keyword evidence="1" id="KW-0732">Signal</keyword>
<dbReference type="OrthoDB" id="9807854at2"/>
<proteinExistence type="predicted"/>
<dbReference type="PATRIC" id="fig|1354791.3.peg.3166"/>
<dbReference type="RefSeq" id="WP_025282495.1">
    <property type="nucleotide sequence ID" value="NZ_CP007268.1"/>
</dbReference>
<dbReference type="InterPro" id="IPR010870">
    <property type="entry name" value="Porin_O/P"/>
</dbReference>
<evidence type="ECO:0000256" key="1">
    <source>
        <dbReference type="SAM" id="SignalP"/>
    </source>
</evidence>
<evidence type="ECO:0000313" key="3">
    <source>
        <dbReference type="Proteomes" id="UP000019442"/>
    </source>
</evidence>
<accession>W8L812</accession>
<sequence length="483" mass="54860">MRSLKHQAVLAALLTGGFLTNTAHSGDSSSALIDKLIERGVLTEQDARELRDDTLQKERRAAEDRYPGLEYEPTLPLRAVNDRIQARKFRVESQDGTNRFGLRGRLMIDTEFADWDKNLNAASSQTDRQDFDGALPERGTYLRRARLGAIGVYDDTWEWQLEVDFRDSDVRFANAYLAYLTDHGRLAVGNFKEPFSLESSTSSRRLTFMERATPVDAYRPSRNIGLMYETLVPNYYLAAGVFGGEGTDRDRDVEEGYALALRGSFAPYMSDDTFSHLGLSYNYRRNSKDFDDEDGDIYEDVRLRSREGARAIDIRLIGRNDIEGVEDFSRYALEAAWGHGPFSLQGEYLRVDLNLDPDKGDVRTDKSRLTLDGYYVQASYFLTGEHRNYRAFSGDFGAVRPNSTFGRGGTGAWELAARFAHADSSEHSRPGRGNKMDHYTLGLNWYPNEDMVFKLNYMYFDYEGRGGKSDGNQVLAARAQFEF</sequence>
<dbReference type="Pfam" id="PF07396">
    <property type="entry name" value="Porin_O_P"/>
    <property type="match status" value="1"/>
</dbReference>
<protein>
    <recommendedName>
        <fullName evidence="4">Porin</fullName>
    </recommendedName>
</protein>
<feature type="chain" id="PRO_5004910901" description="Porin" evidence="1">
    <location>
        <begin position="26"/>
        <end position="483"/>
    </location>
</feature>
<name>W8L812_9GAMM</name>
<dbReference type="InterPro" id="IPR023614">
    <property type="entry name" value="Porin_dom_sf"/>
</dbReference>